<comment type="caution">
    <text evidence="1">The sequence shown here is derived from an EMBL/GenBank/DDBJ whole genome shotgun (WGS) entry which is preliminary data.</text>
</comment>
<evidence type="ECO:0000313" key="2">
    <source>
        <dbReference type="Proteomes" id="UP000784294"/>
    </source>
</evidence>
<dbReference type="EMBL" id="CAAALY010001552">
    <property type="protein sequence ID" value="VEL07358.1"/>
    <property type="molecule type" value="Genomic_DNA"/>
</dbReference>
<sequence length="66" mass="7288">MMAYVGKHHLISLIPHGLSACVFRFGHVVVSSGPLICTPNRPKRRFRSDMSPLGLARLPTFGKNTL</sequence>
<organism evidence="1 2">
    <name type="scientific">Protopolystoma xenopodis</name>
    <dbReference type="NCBI Taxonomy" id="117903"/>
    <lineage>
        <taxon>Eukaryota</taxon>
        <taxon>Metazoa</taxon>
        <taxon>Spiralia</taxon>
        <taxon>Lophotrochozoa</taxon>
        <taxon>Platyhelminthes</taxon>
        <taxon>Monogenea</taxon>
        <taxon>Polyopisthocotylea</taxon>
        <taxon>Polystomatidea</taxon>
        <taxon>Polystomatidae</taxon>
        <taxon>Protopolystoma</taxon>
    </lineage>
</organism>
<dbReference type="Proteomes" id="UP000784294">
    <property type="component" value="Unassembled WGS sequence"/>
</dbReference>
<evidence type="ECO:0000313" key="1">
    <source>
        <dbReference type="EMBL" id="VEL07358.1"/>
    </source>
</evidence>
<gene>
    <name evidence="1" type="ORF">PXEA_LOCUS798</name>
</gene>
<accession>A0A448WB16</accession>
<dbReference type="AlphaFoldDB" id="A0A448WB16"/>
<reference evidence="1" key="1">
    <citation type="submission" date="2018-11" db="EMBL/GenBank/DDBJ databases">
        <authorList>
            <consortium name="Pathogen Informatics"/>
        </authorList>
    </citation>
    <scope>NUCLEOTIDE SEQUENCE</scope>
</reference>
<name>A0A448WB16_9PLAT</name>
<keyword evidence="2" id="KW-1185">Reference proteome</keyword>
<protein>
    <submittedName>
        <fullName evidence="1">Uncharacterized protein</fullName>
    </submittedName>
</protein>
<proteinExistence type="predicted"/>
<dbReference type="PROSITE" id="PS51257">
    <property type="entry name" value="PROKAR_LIPOPROTEIN"/>
    <property type="match status" value="1"/>
</dbReference>